<evidence type="ECO:0000313" key="2">
    <source>
        <dbReference type="EMBL" id="CAB1441194.1"/>
    </source>
</evidence>
<feature type="compositionally biased region" description="Basic and acidic residues" evidence="1">
    <location>
        <begin position="136"/>
        <end position="180"/>
    </location>
</feature>
<protein>
    <submittedName>
        <fullName evidence="2">Uncharacterized protein</fullName>
    </submittedName>
</protein>
<organism evidence="2 3">
    <name type="scientific">Pleuronectes platessa</name>
    <name type="common">European plaice</name>
    <dbReference type="NCBI Taxonomy" id="8262"/>
    <lineage>
        <taxon>Eukaryota</taxon>
        <taxon>Metazoa</taxon>
        <taxon>Chordata</taxon>
        <taxon>Craniata</taxon>
        <taxon>Vertebrata</taxon>
        <taxon>Euteleostomi</taxon>
        <taxon>Actinopterygii</taxon>
        <taxon>Neopterygii</taxon>
        <taxon>Teleostei</taxon>
        <taxon>Neoteleostei</taxon>
        <taxon>Acanthomorphata</taxon>
        <taxon>Carangaria</taxon>
        <taxon>Pleuronectiformes</taxon>
        <taxon>Pleuronectoidei</taxon>
        <taxon>Pleuronectidae</taxon>
        <taxon>Pleuronectes</taxon>
    </lineage>
</organism>
<keyword evidence="3" id="KW-1185">Reference proteome</keyword>
<feature type="compositionally biased region" description="Basic and acidic residues" evidence="1">
    <location>
        <begin position="55"/>
        <end position="68"/>
    </location>
</feature>
<evidence type="ECO:0000313" key="3">
    <source>
        <dbReference type="Proteomes" id="UP001153269"/>
    </source>
</evidence>
<feature type="compositionally biased region" description="Polar residues" evidence="1">
    <location>
        <begin position="74"/>
        <end position="85"/>
    </location>
</feature>
<accession>A0A9N7UXB9</accession>
<feature type="compositionally biased region" description="Polar residues" evidence="1">
    <location>
        <begin position="104"/>
        <end position="121"/>
    </location>
</feature>
<sequence>MKCPCEPDEPWTIRGDRDSSTKLHTKLNETFTSGSIEPDAEDDTEEQHHTQTRQELLRRHQQRFEKPCGRLPDNTGQHSTGSSTRSEWKPRGEQSGTVPPDVSSEGTQSCSSSDELSQFSREATGEVIDGPVYSPRGEEERRRRDGGETEERRRRDGGETEEKPVTEVRGRQKKQEEEKE</sequence>
<proteinExistence type="predicted"/>
<dbReference type="Proteomes" id="UP001153269">
    <property type="component" value="Unassembled WGS sequence"/>
</dbReference>
<evidence type="ECO:0000256" key="1">
    <source>
        <dbReference type="SAM" id="MobiDB-lite"/>
    </source>
</evidence>
<dbReference type="EMBL" id="CADEAL010002584">
    <property type="protein sequence ID" value="CAB1441194.1"/>
    <property type="molecule type" value="Genomic_DNA"/>
</dbReference>
<dbReference type="AlphaFoldDB" id="A0A9N7UXB9"/>
<reference evidence="2" key="1">
    <citation type="submission" date="2020-03" db="EMBL/GenBank/DDBJ databases">
        <authorList>
            <person name="Weist P."/>
        </authorList>
    </citation>
    <scope>NUCLEOTIDE SEQUENCE</scope>
</reference>
<gene>
    <name evidence="2" type="ORF">PLEPLA_LOCUS28977</name>
</gene>
<name>A0A9N7UXB9_PLEPL</name>
<feature type="region of interest" description="Disordered" evidence="1">
    <location>
        <begin position="1"/>
        <end position="180"/>
    </location>
</feature>
<comment type="caution">
    <text evidence="2">The sequence shown here is derived from an EMBL/GenBank/DDBJ whole genome shotgun (WGS) entry which is preliminary data.</text>
</comment>